<organism evidence="1 2">
    <name type="scientific">Silvimonas iriomotensis</name>
    <dbReference type="NCBI Taxonomy" id="449662"/>
    <lineage>
        <taxon>Bacteria</taxon>
        <taxon>Pseudomonadati</taxon>
        <taxon>Pseudomonadota</taxon>
        <taxon>Betaproteobacteria</taxon>
        <taxon>Neisseriales</taxon>
        <taxon>Chitinibacteraceae</taxon>
        <taxon>Silvimonas</taxon>
    </lineage>
</organism>
<evidence type="ECO:0000313" key="2">
    <source>
        <dbReference type="Proteomes" id="UP000637267"/>
    </source>
</evidence>
<sequence>MDSHAMTSQIITVNQIRPPFDPPRESLLAAVEAGQVLFFPQSGFTVAETEQRLLDPAIADPERKNISLDQASGKLHGVLGGADNENAVRALISRYYQTADNLVRDLFPEYTGKLRTAPTSLRLHRVETRQTSWRKDDSRLHVDAFPSRPNYGERILRVFTNINPKGEARVWRVGEPFGDMARRMLPRVPRQWPGSAALMAALKITKRPRSAYDHIMLHLHDAMKADLAYQQDCPQETMPFPPGCIWVCFSDQTSHAVMSGQFMMEQTYFLPASGMADPGRAPLATLEKITGRALV</sequence>
<proteinExistence type="predicted"/>
<gene>
    <name evidence="1" type="ORF">GCM10010970_23920</name>
</gene>
<evidence type="ECO:0008006" key="3">
    <source>
        <dbReference type="Google" id="ProtNLM"/>
    </source>
</evidence>
<comment type="caution">
    <text evidence="1">The sequence shown here is derived from an EMBL/GenBank/DDBJ whole genome shotgun (WGS) entry which is preliminary data.</text>
</comment>
<reference evidence="2" key="1">
    <citation type="journal article" date="2019" name="Int. J. Syst. Evol. Microbiol.">
        <title>The Global Catalogue of Microorganisms (GCM) 10K type strain sequencing project: providing services to taxonomists for standard genome sequencing and annotation.</title>
        <authorList>
            <consortium name="The Broad Institute Genomics Platform"/>
            <consortium name="The Broad Institute Genome Sequencing Center for Infectious Disease"/>
            <person name="Wu L."/>
            <person name="Ma J."/>
        </authorList>
    </citation>
    <scope>NUCLEOTIDE SEQUENCE [LARGE SCALE GENOMIC DNA]</scope>
    <source>
        <strain evidence="2">CGMCC 1.8859</strain>
    </source>
</reference>
<dbReference type="Pfam" id="PF11004">
    <property type="entry name" value="Kdo_hydroxy"/>
    <property type="match status" value="1"/>
</dbReference>
<name>A0ABQ2PA49_9NEIS</name>
<evidence type="ECO:0000313" key="1">
    <source>
        <dbReference type="EMBL" id="GGP22174.1"/>
    </source>
</evidence>
<accession>A0ABQ2PA49</accession>
<keyword evidence="2" id="KW-1185">Reference proteome</keyword>
<protein>
    <recommendedName>
        <fullName evidence="3">3-deoxy-D-manno-oct-2-ulosonic acid (Kdo) hydroxylase</fullName>
    </recommendedName>
</protein>
<dbReference type="Proteomes" id="UP000637267">
    <property type="component" value="Unassembled WGS sequence"/>
</dbReference>
<dbReference type="EMBL" id="BMLX01000003">
    <property type="protein sequence ID" value="GGP22174.1"/>
    <property type="molecule type" value="Genomic_DNA"/>
</dbReference>
<dbReference type="InterPro" id="IPR021266">
    <property type="entry name" value="Kdo_hydroxlase"/>
</dbReference>